<reference evidence="1 2" key="1">
    <citation type="journal article" date="2019" name="bioRxiv">
        <title>Genomics, evolutionary history and diagnostics of the Alternaria alternata species group including apple and Asian pear pathotypes.</title>
        <authorList>
            <person name="Armitage A.D."/>
            <person name="Cockerton H.M."/>
            <person name="Sreenivasaprasad S."/>
            <person name="Woodhall J.W."/>
            <person name="Lane C.R."/>
            <person name="Harrison R.J."/>
            <person name="Clarkson J.P."/>
        </authorList>
    </citation>
    <scope>NUCLEOTIDE SEQUENCE [LARGE SCALE GENOMIC DNA]</scope>
    <source>
        <strain evidence="1 2">FERA 650</strain>
    </source>
</reference>
<evidence type="ECO:0000313" key="1">
    <source>
        <dbReference type="EMBL" id="KAB2107346.1"/>
    </source>
</evidence>
<keyword evidence="2" id="KW-1185">Reference proteome</keyword>
<gene>
    <name evidence="1" type="ORF">AG0111_0g4053</name>
</gene>
<name>A0ACB6FSC7_9PLEO</name>
<protein>
    <submittedName>
        <fullName evidence="1">Uncharacterized protein</fullName>
    </submittedName>
</protein>
<organism evidence="1 2">
    <name type="scientific">Alternaria gaisen</name>
    <dbReference type="NCBI Taxonomy" id="167740"/>
    <lineage>
        <taxon>Eukaryota</taxon>
        <taxon>Fungi</taxon>
        <taxon>Dikarya</taxon>
        <taxon>Ascomycota</taxon>
        <taxon>Pezizomycotina</taxon>
        <taxon>Dothideomycetes</taxon>
        <taxon>Pleosporomycetidae</taxon>
        <taxon>Pleosporales</taxon>
        <taxon>Pleosporineae</taxon>
        <taxon>Pleosporaceae</taxon>
        <taxon>Alternaria</taxon>
        <taxon>Alternaria sect. Alternaria</taxon>
    </lineage>
</organism>
<accession>A0ACB6FSC7</accession>
<dbReference type="EMBL" id="PDWZ02000003">
    <property type="protein sequence ID" value="KAB2107346.1"/>
    <property type="molecule type" value="Genomic_DNA"/>
</dbReference>
<evidence type="ECO:0000313" key="2">
    <source>
        <dbReference type="Proteomes" id="UP000293547"/>
    </source>
</evidence>
<comment type="caution">
    <text evidence="1">The sequence shown here is derived from an EMBL/GenBank/DDBJ whole genome shotgun (WGS) entry which is preliminary data.</text>
</comment>
<sequence>MTDATAATTTATDIDKNHVENVETTESIHKPSNAANGKGKDKAAALLASNERIVVTSAENKRVLKKIDLVILPILLSVYFLQSLDKTTLSYASVFGLIEDANLDPNSQQYSWLGSIVYIAQLVAQPVVAVLLVKLRMGKFMGVMVFTWGVILCGMAGARDFAGLMATRFLLGAFEAAIAPAFIAVVQMWYKRGEQTNRNAAWYAMLGIVNILGSLLSYGLGHIKSDLLHSYQIIFLFCGLLTVIVSVFVWLFMPDSPVEAKFLNDHEKLIAVERLRMNQMGVASRVWKWDHVLEAFMDPKTWLWFSMLTAVSIPSGGITTFGPLIIQSFGFGQFATILFNMPFGVVQIVATIGGAWLATWLKKKSPVLILLCIPPIIGIIILMVVGRGDSNKGVLLFGYYLTSFYPGISPLIYSWSGQNTGGDTKRKVTTSILFVGASAGNIIGPQLFKPSEKPHYYRGLRANLGLFIAIIVLILLAIFWIKLLNRKHAATRESMGKSAIVVDTSMGTAREGDAEEADNAQASGVGDKAFDDLTDIKNEDFVYVL</sequence>
<dbReference type="Proteomes" id="UP000293547">
    <property type="component" value="Unassembled WGS sequence"/>
</dbReference>
<proteinExistence type="predicted"/>